<dbReference type="EMBL" id="AYYY01000027">
    <property type="protein sequence ID" value="KRM61350.1"/>
    <property type="molecule type" value="Genomic_DNA"/>
</dbReference>
<sequence length="175" mass="19625">MKILIVSDNHGDREILTTIAATFKTSVDIMVHCGDSEMAVNDPLFESMPSVLGNNDFGQPFAKQQLLEVGIQRLLVTHGHLQNVNFTMNNLAFLAQEQHADIVAYGHTHQLSAIYSQGILYVNPGSISLPRGRYARLGGTFAIVDVQSTRFTVQYYNRSMNAIPELRLEFEREKK</sequence>
<dbReference type="InterPro" id="IPR024654">
    <property type="entry name" value="Calcineurin-like_PHP_lpxH"/>
</dbReference>
<dbReference type="Proteomes" id="UP000051733">
    <property type="component" value="Unassembled WGS sequence"/>
</dbReference>
<evidence type="ECO:0000256" key="2">
    <source>
        <dbReference type="RuleBase" id="RU362039"/>
    </source>
</evidence>
<dbReference type="NCBIfam" id="TIGR00040">
    <property type="entry name" value="yfcE"/>
    <property type="match status" value="1"/>
</dbReference>
<dbReference type="GO" id="GO:0046872">
    <property type="term" value="F:metal ion binding"/>
    <property type="evidence" value="ECO:0007669"/>
    <property type="project" value="UniProtKB-KW"/>
</dbReference>
<evidence type="ECO:0000259" key="3">
    <source>
        <dbReference type="Pfam" id="PF12850"/>
    </source>
</evidence>
<dbReference type="CDD" id="cd00841">
    <property type="entry name" value="MPP_YfcE"/>
    <property type="match status" value="1"/>
</dbReference>
<organism evidence="4 5">
    <name type="scientific">Paucilactobacillus vaccinostercus DSM 20634</name>
    <dbReference type="NCBI Taxonomy" id="1423813"/>
    <lineage>
        <taxon>Bacteria</taxon>
        <taxon>Bacillati</taxon>
        <taxon>Bacillota</taxon>
        <taxon>Bacilli</taxon>
        <taxon>Lactobacillales</taxon>
        <taxon>Lactobacillaceae</taxon>
        <taxon>Paucilactobacillus</taxon>
    </lineage>
</organism>
<name>A0A0R2ACI1_9LACO</name>
<dbReference type="InterPro" id="IPR029052">
    <property type="entry name" value="Metallo-depent_PP-like"/>
</dbReference>
<accession>A0A0R2ACI1</accession>
<keyword evidence="2" id="KW-0479">Metal-binding</keyword>
<proteinExistence type="inferred from homology"/>
<comment type="caution">
    <text evidence="4">The sequence shown here is derived from an EMBL/GenBank/DDBJ whole genome shotgun (WGS) entry which is preliminary data.</text>
</comment>
<dbReference type="STRING" id="1423813.FC26_GL001786"/>
<dbReference type="RefSeq" id="WP_057779117.1">
    <property type="nucleotide sequence ID" value="NZ_AYYY01000027.1"/>
</dbReference>
<dbReference type="Pfam" id="PF12850">
    <property type="entry name" value="Metallophos_2"/>
    <property type="match status" value="1"/>
</dbReference>
<dbReference type="SUPFAM" id="SSF56300">
    <property type="entry name" value="Metallo-dependent phosphatases"/>
    <property type="match status" value="1"/>
</dbReference>
<dbReference type="InterPro" id="IPR000979">
    <property type="entry name" value="Phosphodiesterase_MJ0936/Vps29"/>
</dbReference>
<dbReference type="AlphaFoldDB" id="A0A0R2ACI1"/>
<dbReference type="OrthoDB" id="9800565at2"/>
<comment type="similarity">
    <text evidence="1 2">Belongs to the metallophosphoesterase superfamily. YfcE family.</text>
</comment>
<reference evidence="4 5" key="1">
    <citation type="journal article" date="2015" name="Genome Announc.">
        <title>Expanding the biotechnology potential of lactobacilli through comparative genomics of 213 strains and associated genera.</title>
        <authorList>
            <person name="Sun Z."/>
            <person name="Harris H.M."/>
            <person name="McCann A."/>
            <person name="Guo C."/>
            <person name="Argimon S."/>
            <person name="Zhang W."/>
            <person name="Yang X."/>
            <person name="Jeffery I.B."/>
            <person name="Cooney J.C."/>
            <person name="Kagawa T.F."/>
            <person name="Liu W."/>
            <person name="Song Y."/>
            <person name="Salvetti E."/>
            <person name="Wrobel A."/>
            <person name="Rasinkangas P."/>
            <person name="Parkhill J."/>
            <person name="Rea M.C."/>
            <person name="O'Sullivan O."/>
            <person name="Ritari J."/>
            <person name="Douillard F.P."/>
            <person name="Paul Ross R."/>
            <person name="Yang R."/>
            <person name="Briner A.E."/>
            <person name="Felis G.E."/>
            <person name="de Vos W.M."/>
            <person name="Barrangou R."/>
            <person name="Klaenhammer T.R."/>
            <person name="Caufield P.W."/>
            <person name="Cui Y."/>
            <person name="Zhang H."/>
            <person name="O'Toole P.W."/>
        </authorList>
    </citation>
    <scope>NUCLEOTIDE SEQUENCE [LARGE SCALE GENOMIC DNA]</scope>
    <source>
        <strain evidence="4 5">DSM 20634</strain>
    </source>
</reference>
<feature type="domain" description="Calcineurin-like phosphoesterase" evidence="3">
    <location>
        <begin position="1"/>
        <end position="148"/>
    </location>
</feature>
<evidence type="ECO:0000313" key="5">
    <source>
        <dbReference type="Proteomes" id="UP000051733"/>
    </source>
</evidence>
<dbReference type="PANTHER" id="PTHR11124">
    <property type="entry name" value="VACUOLAR SORTING PROTEIN VPS29"/>
    <property type="match status" value="1"/>
</dbReference>
<protein>
    <recommendedName>
        <fullName evidence="2">Phosphoesterase</fullName>
        <ecNumber evidence="2">3.1.4.-</ecNumber>
    </recommendedName>
</protein>
<dbReference type="GO" id="GO:0016787">
    <property type="term" value="F:hydrolase activity"/>
    <property type="evidence" value="ECO:0007669"/>
    <property type="project" value="UniProtKB-UniRule"/>
</dbReference>
<dbReference type="PATRIC" id="fig|1423813.3.peg.1814"/>
<evidence type="ECO:0000313" key="4">
    <source>
        <dbReference type="EMBL" id="KRM61350.1"/>
    </source>
</evidence>
<dbReference type="InterPro" id="IPR041802">
    <property type="entry name" value="MPP_YfcE"/>
</dbReference>
<dbReference type="Gene3D" id="3.60.21.10">
    <property type="match status" value="1"/>
</dbReference>
<keyword evidence="5" id="KW-1185">Reference proteome</keyword>
<gene>
    <name evidence="4" type="ORF">FC26_GL001786</name>
</gene>
<dbReference type="EC" id="3.1.4.-" evidence="2"/>
<comment type="cofactor">
    <cofactor evidence="2">
        <name>a divalent metal cation</name>
        <dbReference type="ChEBI" id="CHEBI:60240"/>
    </cofactor>
</comment>
<evidence type="ECO:0000256" key="1">
    <source>
        <dbReference type="ARBA" id="ARBA00008950"/>
    </source>
</evidence>